<dbReference type="PROSITE" id="PS50048">
    <property type="entry name" value="ZN2_CY6_FUNGAL_2"/>
    <property type="match status" value="1"/>
</dbReference>
<keyword evidence="5" id="KW-0804">Transcription</keyword>
<dbReference type="SMART" id="SM00066">
    <property type="entry name" value="GAL4"/>
    <property type="match status" value="1"/>
</dbReference>
<dbReference type="GO" id="GO:0005634">
    <property type="term" value="C:nucleus"/>
    <property type="evidence" value="ECO:0007669"/>
    <property type="project" value="UniProtKB-SubCell"/>
</dbReference>
<protein>
    <recommendedName>
        <fullName evidence="7">Zn(2)-C6 fungal-type domain-containing protein</fullName>
    </recommendedName>
</protein>
<dbReference type="PANTHER" id="PTHR47338">
    <property type="entry name" value="ZN(II)2CYS6 TRANSCRIPTION FACTOR (EUROFUNG)-RELATED"/>
    <property type="match status" value="1"/>
</dbReference>
<comment type="subcellular location">
    <subcellularLocation>
        <location evidence="1">Nucleus</location>
    </subcellularLocation>
</comment>
<dbReference type="GO" id="GO:0000981">
    <property type="term" value="F:DNA-binding transcription factor activity, RNA polymerase II-specific"/>
    <property type="evidence" value="ECO:0007669"/>
    <property type="project" value="InterPro"/>
</dbReference>
<dbReference type="PANTHER" id="PTHR47338:SF3">
    <property type="entry name" value="C6 FINGER DOMAIN TRANSCRIPTION FACTOR DBAA-RELATED"/>
    <property type="match status" value="1"/>
</dbReference>
<evidence type="ECO:0000256" key="6">
    <source>
        <dbReference type="ARBA" id="ARBA00023242"/>
    </source>
</evidence>
<dbReference type="PROSITE" id="PS00463">
    <property type="entry name" value="ZN2_CY6_FUNGAL_1"/>
    <property type="match status" value="1"/>
</dbReference>
<dbReference type="Gene3D" id="4.10.240.10">
    <property type="entry name" value="Zn(2)-C6 fungal-type DNA-binding domain"/>
    <property type="match status" value="1"/>
</dbReference>
<feature type="domain" description="Zn(2)-C6 fungal-type" evidence="7">
    <location>
        <begin position="15"/>
        <end position="45"/>
    </location>
</feature>
<evidence type="ECO:0000313" key="8">
    <source>
        <dbReference type="EMBL" id="OAF54382.1"/>
    </source>
</evidence>
<dbReference type="InterPro" id="IPR050815">
    <property type="entry name" value="TF_fung"/>
</dbReference>
<dbReference type="OrthoDB" id="3037908at2759"/>
<evidence type="ECO:0000256" key="4">
    <source>
        <dbReference type="ARBA" id="ARBA00023125"/>
    </source>
</evidence>
<dbReference type="InterPro" id="IPR007219">
    <property type="entry name" value="XnlR_reg_dom"/>
</dbReference>
<accession>A0A176ZYS5</accession>
<dbReference type="GeneID" id="36292352"/>
<keyword evidence="6" id="KW-0539">Nucleus</keyword>
<dbReference type="VEuPathDB" id="FungiDB:GMDG_06319"/>
<keyword evidence="4" id="KW-0238">DNA-binding</keyword>
<gene>
    <name evidence="8" type="ORF">VC83_09320</name>
</gene>
<proteinExistence type="predicted"/>
<dbReference type="GO" id="GO:0003677">
    <property type="term" value="F:DNA binding"/>
    <property type="evidence" value="ECO:0007669"/>
    <property type="project" value="UniProtKB-KW"/>
</dbReference>
<dbReference type="Proteomes" id="UP000077154">
    <property type="component" value="Unassembled WGS sequence"/>
</dbReference>
<dbReference type="Pfam" id="PF04082">
    <property type="entry name" value="Fungal_trans"/>
    <property type="match status" value="1"/>
</dbReference>
<dbReference type="RefSeq" id="XP_024319689.1">
    <property type="nucleotide sequence ID" value="XM_024472760.1"/>
</dbReference>
<dbReference type="AlphaFoldDB" id="A0A176ZYS5"/>
<dbReference type="SUPFAM" id="SSF57701">
    <property type="entry name" value="Zn2/Cys6 DNA-binding domain"/>
    <property type="match status" value="1"/>
</dbReference>
<dbReference type="InterPro" id="IPR036864">
    <property type="entry name" value="Zn2-C6_fun-type_DNA-bd_sf"/>
</dbReference>
<evidence type="ECO:0000256" key="5">
    <source>
        <dbReference type="ARBA" id="ARBA00023163"/>
    </source>
</evidence>
<sequence>MSTAIQSHRQQPGLACEDCRRRKARCDRVRPVCGSCQDSGNTCRYVDKWPRRGPRKGQMLALKNLVTNLEQRLGEQMRKAQPDHDAILSDTRINPDASLAETEPATLSTHLENDTLGSAAFESTGLDCTSLESTNVENTGLSSTLPERTLFQIPGFVNVDMNSVWGLHGSPSNAMFDQTFISDWLDGDADLSPPKTVSGTQQVFTPTNMQHLGGCALSDLMKVDLDELYFDRVYQVAPNIHRRNYFASVSQNCPSPARIALQYAMRAVAAAVSAQYRPLSSMLCAESRRVLEQMDADGAGDCGETPIEQIQAWLLVAHWELLCKHEHQAMLTAGRGIRMVQLARFHDVDACSVPFMSLGAESPLVSPSLLSGDETFAQVEEKRRTFWLAYCFDRFCLMRSGCPLSLQEDSIRTRLPAPEENFHNSEPIRMGFLPEALARNGCTVLPPFAKCVVLNSLFSRCMSYQRFARAELVSAGADSRKSWFALALEKRKQLLVQSLPDCTDAVDDPMLTFAYALAACAAIYVYQAMAHSMAWTTVNHESADPAYEEQALQAASELAHFVKMIPRSISHFKTHPFLPTLIHQAAVFLMGLPGSLNPTTTGHSNRDDDLNTLLGSLRNLQQTKNLSRCLLTKLEQDVQLVGEQHISTQQGNRKVSDSSR</sequence>
<dbReference type="SMART" id="SM00906">
    <property type="entry name" value="Fungal_trans"/>
    <property type="match status" value="1"/>
</dbReference>
<keyword evidence="2" id="KW-0479">Metal-binding</keyword>
<dbReference type="GO" id="GO:0006351">
    <property type="term" value="P:DNA-templated transcription"/>
    <property type="evidence" value="ECO:0007669"/>
    <property type="project" value="InterPro"/>
</dbReference>
<reference evidence="8" key="1">
    <citation type="submission" date="2016-03" db="EMBL/GenBank/DDBJ databases">
        <title>Updated assembly of Pseudogymnoascus destructans, the fungus causing white-nose syndrome of bats.</title>
        <authorList>
            <person name="Palmer J.M."/>
            <person name="Drees K.P."/>
            <person name="Foster J.T."/>
            <person name="Lindner D.L."/>
        </authorList>
    </citation>
    <scope>NUCLEOTIDE SEQUENCE [LARGE SCALE GENOMIC DNA]</scope>
    <source>
        <strain evidence="8">20631-21</strain>
    </source>
</reference>
<name>A0A176ZYS5_9PEZI</name>
<dbReference type="CDD" id="cd12148">
    <property type="entry name" value="fungal_TF_MHR"/>
    <property type="match status" value="1"/>
</dbReference>
<evidence type="ECO:0000256" key="2">
    <source>
        <dbReference type="ARBA" id="ARBA00022723"/>
    </source>
</evidence>
<dbReference type="eggNOG" id="ENOG502RZ01">
    <property type="taxonomic scope" value="Eukaryota"/>
</dbReference>
<dbReference type="Pfam" id="PF00172">
    <property type="entry name" value="Zn_clus"/>
    <property type="match status" value="1"/>
</dbReference>
<evidence type="ECO:0000256" key="3">
    <source>
        <dbReference type="ARBA" id="ARBA00023015"/>
    </source>
</evidence>
<organism evidence="8">
    <name type="scientific">Pseudogymnoascus destructans</name>
    <dbReference type="NCBI Taxonomy" id="655981"/>
    <lineage>
        <taxon>Eukaryota</taxon>
        <taxon>Fungi</taxon>
        <taxon>Dikarya</taxon>
        <taxon>Ascomycota</taxon>
        <taxon>Pezizomycotina</taxon>
        <taxon>Leotiomycetes</taxon>
        <taxon>Thelebolales</taxon>
        <taxon>Thelebolaceae</taxon>
        <taxon>Pseudogymnoascus</taxon>
    </lineage>
</organism>
<evidence type="ECO:0000259" key="7">
    <source>
        <dbReference type="PROSITE" id="PS50048"/>
    </source>
</evidence>
<keyword evidence="3" id="KW-0805">Transcription regulation</keyword>
<evidence type="ECO:0000256" key="1">
    <source>
        <dbReference type="ARBA" id="ARBA00004123"/>
    </source>
</evidence>
<dbReference type="InterPro" id="IPR001138">
    <property type="entry name" value="Zn2Cys6_DnaBD"/>
</dbReference>
<dbReference type="GO" id="GO:0008270">
    <property type="term" value="F:zinc ion binding"/>
    <property type="evidence" value="ECO:0007669"/>
    <property type="project" value="InterPro"/>
</dbReference>
<dbReference type="EMBL" id="KV441426">
    <property type="protein sequence ID" value="OAF54382.1"/>
    <property type="molecule type" value="Genomic_DNA"/>
</dbReference>
<dbReference type="CDD" id="cd00067">
    <property type="entry name" value="GAL4"/>
    <property type="match status" value="1"/>
</dbReference>